<accession>A0A9Y1BJF7</accession>
<keyword evidence="5" id="KW-0067">ATP-binding</keyword>
<feature type="binding site" evidence="5">
    <location>
        <position position="173"/>
    </location>
    <ligand>
        <name>NAD(+)</name>
        <dbReference type="ChEBI" id="CHEBI:57540"/>
    </ligand>
</feature>
<evidence type="ECO:0000256" key="2">
    <source>
        <dbReference type="ARBA" id="ARBA00022777"/>
    </source>
</evidence>
<feature type="active site" description="Proton acceptor" evidence="5">
    <location>
        <position position="67"/>
    </location>
</feature>
<evidence type="ECO:0000256" key="5">
    <source>
        <dbReference type="HAMAP-Rule" id="MF_00361"/>
    </source>
</evidence>
<comment type="similarity">
    <text evidence="5">Belongs to the NAD kinase family.</text>
</comment>
<dbReference type="InterPro" id="IPR016064">
    <property type="entry name" value="NAD/diacylglycerol_kinase_sf"/>
</dbReference>
<dbReference type="PANTHER" id="PTHR20275:SF0">
    <property type="entry name" value="NAD KINASE"/>
    <property type="match status" value="1"/>
</dbReference>
<dbReference type="Pfam" id="PF01513">
    <property type="entry name" value="NAD_kinase"/>
    <property type="match status" value="1"/>
</dbReference>
<dbReference type="InterPro" id="IPR017438">
    <property type="entry name" value="ATP-NAD_kinase_N"/>
</dbReference>
<dbReference type="AlphaFoldDB" id="A0A9Y1BJF7"/>
<proteinExistence type="inferred from homology"/>
<dbReference type="Gene3D" id="3.40.50.10330">
    <property type="entry name" value="Probable inorganic polyphosphate/atp-NAD kinase, domain 1"/>
    <property type="match status" value="1"/>
</dbReference>
<keyword evidence="5" id="KW-0547">Nucleotide-binding</keyword>
<comment type="catalytic activity">
    <reaction evidence="5">
        <text>NAD(+) + ATP = ADP + NADP(+) + H(+)</text>
        <dbReference type="Rhea" id="RHEA:18629"/>
        <dbReference type="ChEBI" id="CHEBI:15378"/>
        <dbReference type="ChEBI" id="CHEBI:30616"/>
        <dbReference type="ChEBI" id="CHEBI:57540"/>
        <dbReference type="ChEBI" id="CHEBI:58349"/>
        <dbReference type="ChEBI" id="CHEBI:456216"/>
        <dbReference type="EC" id="2.7.1.23"/>
    </reaction>
</comment>
<evidence type="ECO:0000256" key="1">
    <source>
        <dbReference type="ARBA" id="ARBA00022679"/>
    </source>
</evidence>
<dbReference type="Pfam" id="PF20143">
    <property type="entry name" value="NAD_kinase_C"/>
    <property type="match status" value="1"/>
</dbReference>
<dbReference type="InterPro" id="IPR002504">
    <property type="entry name" value="NADK"/>
</dbReference>
<organism evidence="6">
    <name type="scientific">Candidatus Heimdallarchaeum aukensis</name>
    <dbReference type="NCBI Taxonomy" id="2876573"/>
    <lineage>
        <taxon>Archaea</taxon>
        <taxon>Promethearchaeati</taxon>
        <taxon>Candidatus Heimdallarchaeota</taxon>
        <taxon>Candidatus Heimdallarchaeia (ex Rinke et al. 2021) (nom. nud.)</taxon>
        <taxon>Candidatus Heimdallarchaeales</taxon>
        <taxon>Candidatus Heimdallarchaeaceae</taxon>
        <taxon>Candidatus Heimdallarchaeum</taxon>
    </lineage>
</organism>
<comment type="cofactor">
    <cofactor evidence="5">
        <name>a divalent metal cation</name>
        <dbReference type="ChEBI" id="CHEBI:60240"/>
    </cofactor>
</comment>
<evidence type="ECO:0000313" key="6">
    <source>
        <dbReference type="EMBL" id="UJG39875.1"/>
    </source>
</evidence>
<keyword evidence="2 5" id="KW-0418">Kinase</keyword>
<feature type="binding site" evidence="5">
    <location>
        <position position="72"/>
    </location>
    <ligand>
        <name>NAD(+)</name>
        <dbReference type="ChEBI" id="CHEBI:57540"/>
    </ligand>
</feature>
<dbReference type="InterPro" id="IPR017437">
    <property type="entry name" value="ATP-NAD_kinase_PpnK-typ_C"/>
</dbReference>
<dbReference type="GO" id="GO:0005524">
    <property type="term" value="F:ATP binding"/>
    <property type="evidence" value="ECO:0007669"/>
    <property type="project" value="UniProtKB-KW"/>
</dbReference>
<protein>
    <recommendedName>
        <fullName evidence="5">NAD kinase</fullName>
        <ecNumber evidence="5">2.7.1.23</ecNumber>
    </recommendedName>
    <alternativeName>
        <fullName evidence="5">ATP-dependent NAD kinase</fullName>
    </alternativeName>
</protein>
<dbReference type="GO" id="GO:0006741">
    <property type="term" value="P:NADP+ biosynthetic process"/>
    <property type="evidence" value="ECO:0007669"/>
    <property type="project" value="UniProtKB-UniRule"/>
</dbReference>
<feature type="binding site" evidence="5">
    <location>
        <begin position="135"/>
        <end position="136"/>
    </location>
    <ligand>
        <name>NAD(+)</name>
        <dbReference type="ChEBI" id="CHEBI:57540"/>
    </ligand>
</feature>
<dbReference type="GO" id="GO:0019674">
    <property type="term" value="P:NAD+ metabolic process"/>
    <property type="evidence" value="ECO:0007669"/>
    <property type="project" value="InterPro"/>
</dbReference>
<reference evidence="6" key="1">
    <citation type="journal article" date="2022" name="Nat. Microbiol.">
        <title>Unique mobile elements and scalable gene flow at the prokaryote-eukaryote boundary revealed by circularized Asgard archaea genomes.</title>
        <authorList>
            <person name="Wu F."/>
            <person name="Speth D.R."/>
            <person name="Philosof A."/>
            <person name="Cremiere A."/>
            <person name="Narayanan A."/>
            <person name="Barco R.A."/>
            <person name="Connon S.A."/>
            <person name="Amend J.P."/>
            <person name="Antoshechkin I.A."/>
            <person name="Orphan V.J."/>
        </authorList>
    </citation>
    <scope>NUCLEOTIDE SEQUENCE</scope>
    <source>
        <strain evidence="6">PM71</strain>
    </source>
</reference>
<feature type="binding site" evidence="5">
    <location>
        <position position="235"/>
    </location>
    <ligand>
        <name>NAD(+)</name>
        <dbReference type="ChEBI" id="CHEBI:57540"/>
    </ligand>
</feature>
<keyword evidence="5" id="KW-0963">Cytoplasm</keyword>
<keyword evidence="3 5" id="KW-0521">NADP</keyword>
<name>A0A9Y1BJF7_9ARCH</name>
<dbReference type="GO" id="GO:0005737">
    <property type="term" value="C:cytoplasm"/>
    <property type="evidence" value="ECO:0007669"/>
    <property type="project" value="UniProtKB-SubCell"/>
</dbReference>
<feature type="binding site" evidence="5">
    <location>
        <position position="165"/>
    </location>
    <ligand>
        <name>NAD(+)</name>
        <dbReference type="ChEBI" id="CHEBI:57540"/>
    </ligand>
</feature>
<dbReference type="PANTHER" id="PTHR20275">
    <property type="entry name" value="NAD KINASE"/>
    <property type="match status" value="1"/>
</dbReference>
<sequence length="277" mass="30632">MLTKDSLILLVSSEKESALISASEALSMLLEKGYKVALSQVLAKNLRKSDFIIQGQQPDLVIVFGGDGTILKTFTQWKESPILGVNCGRVGFLTEIIPQKLDWAINKILNDEFIIEEFSTVAVSSESYPPISAVNDITIVPKNHGNIMRLKVEINDKLFYVIEGDGVIVSTSAGSSAYARSAGGPLIMPNVEAFCLVPICPFIVNVSPIVFSTDTVVTVTNEAKFRTGIVVVDGQAHYTLGYNEHVKIYKSGEKIRFIRFSDNYIKRVRNKLLERIR</sequence>
<feature type="binding site" evidence="5">
    <location>
        <begin position="176"/>
        <end position="181"/>
    </location>
    <ligand>
        <name>NAD(+)</name>
        <dbReference type="ChEBI" id="CHEBI:57540"/>
    </ligand>
</feature>
<comment type="subcellular location">
    <subcellularLocation>
        <location evidence="5">Cytoplasm</location>
    </subcellularLocation>
</comment>
<gene>
    <name evidence="5" type="primary">nadK</name>
    <name evidence="6" type="ORF">K9W45_08425</name>
</gene>
<dbReference type="GO" id="GO:0046872">
    <property type="term" value="F:metal ion binding"/>
    <property type="evidence" value="ECO:0007669"/>
    <property type="project" value="UniProtKB-UniRule"/>
</dbReference>
<keyword evidence="4 5" id="KW-0520">NAD</keyword>
<comment type="function">
    <text evidence="5">Involved in the regulation of the intracellular balance of NAD and NADP, and is a key enzyme in the biosynthesis of NADP. Catalyzes specifically the phosphorylation on 2'-hydroxyl of the adenosine moiety of NAD to yield NADP.</text>
</comment>
<evidence type="ECO:0000256" key="3">
    <source>
        <dbReference type="ARBA" id="ARBA00022857"/>
    </source>
</evidence>
<comment type="caution">
    <text evidence="5">Lacks conserved residue(s) required for the propagation of feature annotation.</text>
</comment>
<dbReference type="Gene3D" id="2.60.200.30">
    <property type="entry name" value="Probable inorganic polyphosphate/atp-NAD kinase, domain 2"/>
    <property type="match status" value="1"/>
</dbReference>
<dbReference type="SUPFAM" id="SSF111331">
    <property type="entry name" value="NAD kinase/diacylglycerol kinase-like"/>
    <property type="match status" value="1"/>
</dbReference>
<dbReference type="EC" id="2.7.1.23" evidence="5"/>
<dbReference type="EMBL" id="CP084166">
    <property type="protein sequence ID" value="UJG39875.1"/>
    <property type="molecule type" value="Genomic_DNA"/>
</dbReference>
<evidence type="ECO:0000256" key="4">
    <source>
        <dbReference type="ARBA" id="ARBA00023027"/>
    </source>
</evidence>
<dbReference type="HAMAP" id="MF_00361">
    <property type="entry name" value="NAD_kinase"/>
    <property type="match status" value="1"/>
</dbReference>
<feature type="binding site" evidence="5">
    <location>
        <begin position="67"/>
        <end position="68"/>
    </location>
    <ligand>
        <name>NAD(+)</name>
        <dbReference type="ChEBI" id="CHEBI:57540"/>
    </ligand>
</feature>
<dbReference type="GO" id="GO:0003951">
    <property type="term" value="F:NAD+ kinase activity"/>
    <property type="evidence" value="ECO:0007669"/>
    <property type="project" value="UniProtKB-UniRule"/>
</dbReference>
<dbReference type="Proteomes" id="UP001201020">
    <property type="component" value="Chromosome"/>
</dbReference>
<keyword evidence="1 5" id="KW-0808">Transferase</keyword>